<dbReference type="EMBL" id="JAHRID010000001">
    <property type="protein sequence ID" value="MBV2127588.1"/>
    <property type="molecule type" value="Genomic_DNA"/>
</dbReference>
<protein>
    <recommendedName>
        <fullName evidence="3">Alginate export domain-containing protein</fullName>
    </recommendedName>
</protein>
<evidence type="ECO:0000313" key="2">
    <source>
        <dbReference type="Proteomes" id="UP000704611"/>
    </source>
</evidence>
<name>A0ABS6MFJ7_9GAMM</name>
<evidence type="ECO:0000313" key="1">
    <source>
        <dbReference type="EMBL" id="MBV2127588.1"/>
    </source>
</evidence>
<reference evidence="1 2" key="1">
    <citation type="submission" date="2021-06" db="EMBL/GenBank/DDBJ databases">
        <title>Rheinheimera indica sp. nov., isolated from deep-sea sediment.</title>
        <authorList>
            <person name="Wang Z."/>
            <person name="Zhang X.-Y."/>
        </authorList>
    </citation>
    <scope>NUCLEOTIDE SEQUENCE [LARGE SCALE GENOMIC DNA]</scope>
    <source>
        <strain evidence="1 2">SM2107</strain>
    </source>
</reference>
<proteinExistence type="predicted"/>
<dbReference type="Proteomes" id="UP000704611">
    <property type="component" value="Unassembled WGS sequence"/>
</dbReference>
<comment type="caution">
    <text evidence="1">The sequence shown here is derived from an EMBL/GenBank/DDBJ whole genome shotgun (WGS) entry which is preliminary data.</text>
</comment>
<keyword evidence="2" id="KW-1185">Reference proteome</keyword>
<dbReference type="RefSeq" id="WP_217666450.1">
    <property type="nucleotide sequence ID" value="NZ_JAHRID010000001.1"/>
</dbReference>
<organism evidence="1 2">
    <name type="scientific">Arsukibacterium indicum</name>
    <dbReference type="NCBI Taxonomy" id="2848612"/>
    <lineage>
        <taxon>Bacteria</taxon>
        <taxon>Pseudomonadati</taxon>
        <taxon>Pseudomonadota</taxon>
        <taxon>Gammaproteobacteria</taxon>
        <taxon>Chromatiales</taxon>
        <taxon>Chromatiaceae</taxon>
        <taxon>Arsukibacterium</taxon>
    </lineage>
</organism>
<sequence length="404" mass="44245">MKTSVSALPFAIVLALSVTITPTPVYASLSEELSTAIKQSSVSAHFRYRLEYVDQDNSLEDAFASTLRSRLTVASAKVAGFSALLQLDNVSVLGNDNYNSTVNGKPAYSVVSDPKGTDINQALLRYQNENGTTLSAGRQLVNQLNQRFIGGVGWRQNEQTLDGYRLQQRISDSLSLDISHFFNVNRIFGPKGAAADQHGSFNTALLQWQVNPAHQLAAFAYDFDFANWAARSSRTVGVDYQGKLTTGPKLSWHLALARQDDAHNAPLTFSHHYHRASVSWALDSVTLQAGQERLAGDGRSAFQTPLATLHAFSGFADMFLNTPDTGLRDNWLQASGKLNNVALALAYHRFDSDVGSSKYGDEWNASASYALNKQLSGLLKVAYYSADTLAVDTSKIWLMLSYQP</sequence>
<gene>
    <name evidence="1" type="ORF">KQY15_00570</name>
</gene>
<accession>A0ABS6MFJ7</accession>
<evidence type="ECO:0008006" key="3">
    <source>
        <dbReference type="Google" id="ProtNLM"/>
    </source>
</evidence>